<feature type="domain" description="GGDEF" evidence="2">
    <location>
        <begin position="70"/>
        <end position="194"/>
    </location>
</feature>
<organism evidence="3">
    <name type="scientific">Aquifex aeolicus</name>
    <dbReference type="NCBI Taxonomy" id="63363"/>
    <lineage>
        <taxon>Bacteria</taxon>
        <taxon>Pseudomonadati</taxon>
        <taxon>Aquificota</taxon>
        <taxon>Aquificia</taxon>
        <taxon>Aquificales</taxon>
        <taxon>Aquificaceae</taxon>
        <taxon>Aquifex</taxon>
    </lineage>
</organism>
<evidence type="ECO:0000256" key="1">
    <source>
        <dbReference type="ARBA" id="ARBA00012528"/>
    </source>
</evidence>
<dbReference type="NCBIfam" id="TIGR00254">
    <property type="entry name" value="GGDEF"/>
    <property type="match status" value="1"/>
</dbReference>
<sequence length="194" mass="22264">MRGSSGVRRRMKKKVFALVDVGNDLPQKCREVVEKLVETCLLDPCLRIPNRLYWEILGRRELEIGRRLESPLSLLFVDVDGLKKINDTYGHRAGDVYLRKVVDILKSFTRSSDLVIRWGGDEFVVLLHTDERGAGIVRDRIYRVMESSWIEIGTEKVRPSVSIGIAEIRGSFSEALALADSRMYEEKKLRKLNT</sequence>
<dbReference type="InterPro" id="IPR043128">
    <property type="entry name" value="Rev_trsase/Diguanyl_cyclase"/>
</dbReference>
<accession>A0A7C5L5W5</accession>
<proteinExistence type="predicted"/>
<dbReference type="Pfam" id="PF00990">
    <property type="entry name" value="GGDEF"/>
    <property type="match status" value="1"/>
</dbReference>
<dbReference type="Gene3D" id="3.30.70.270">
    <property type="match status" value="1"/>
</dbReference>
<dbReference type="CDD" id="cd01949">
    <property type="entry name" value="GGDEF"/>
    <property type="match status" value="1"/>
</dbReference>
<evidence type="ECO:0000259" key="2">
    <source>
        <dbReference type="PROSITE" id="PS50887"/>
    </source>
</evidence>
<dbReference type="EMBL" id="DRNB01000008">
    <property type="protein sequence ID" value="HHJ63346.1"/>
    <property type="molecule type" value="Genomic_DNA"/>
</dbReference>
<dbReference type="PANTHER" id="PTHR45138:SF6">
    <property type="entry name" value="DIGUANYLATE CYCLASE DGCN"/>
    <property type="match status" value="1"/>
</dbReference>
<dbReference type="AlphaFoldDB" id="A0A7C5L5W5"/>
<dbReference type="InterPro" id="IPR050469">
    <property type="entry name" value="Diguanylate_Cyclase"/>
</dbReference>
<dbReference type="GO" id="GO:0005886">
    <property type="term" value="C:plasma membrane"/>
    <property type="evidence" value="ECO:0007669"/>
    <property type="project" value="TreeGrafter"/>
</dbReference>
<name>A0A7C5L5W5_AQUAO</name>
<dbReference type="GO" id="GO:0052621">
    <property type="term" value="F:diguanylate cyclase activity"/>
    <property type="evidence" value="ECO:0007669"/>
    <property type="project" value="UniProtKB-EC"/>
</dbReference>
<dbReference type="GO" id="GO:0043709">
    <property type="term" value="P:cell adhesion involved in single-species biofilm formation"/>
    <property type="evidence" value="ECO:0007669"/>
    <property type="project" value="TreeGrafter"/>
</dbReference>
<dbReference type="Proteomes" id="UP000885792">
    <property type="component" value="Unassembled WGS sequence"/>
</dbReference>
<dbReference type="PROSITE" id="PS50887">
    <property type="entry name" value="GGDEF"/>
    <property type="match status" value="1"/>
</dbReference>
<comment type="caution">
    <text evidence="3">The sequence shown here is derived from an EMBL/GenBank/DDBJ whole genome shotgun (WGS) entry which is preliminary data.</text>
</comment>
<dbReference type="EC" id="2.7.7.65" evidence="1"/>
<dbReference type="GO" id="GO:1902201">
    <property type="term" value="P:negative regulation of bacterial-type flagellum-dependent cell motility"/>
    <property type="evidence" value="ECO:0007669"/>
    <property type="project" value="TreeGrafter"/>
</dbReference>
<dbReference type="SMART" id="SM00267">
    <property type="entry name" value="GGDEF"/>
    <property type="match status" value="1"/>
</dbReference>
<protein>
    <recommendedName>
        <fullName evidence="1">diguanylate cyclase</fullName>
        <ecNumber evidence="1">2.7.7.65</ecNumber>
    </recommendedName>
</protein>
<dbReference type="InterPro" id="IPR000160">
    <property type="entry name" value="GGDEF_dom"/>
</dbReference>
<dbReference type="InterPro" id="IPR029787">
    <property type="entry name" value="Nucleotide_cyclase"/>
</dbReference>
<gene>
    <name evidence="3" type="ORF">ENJ61_00400</name>
</gene>
<evidence type="ECO:0000313" key="3">
    <source>
        <dbReference type="EMBL" id="HHJ63346.1"/>
    </source>
</evidence>
<reference evidence="3" key="1">
    <citation type="journal article" date="2020" name="mSystems">
        <title>Genome- and Community-Level Interaction Insights into Carbon Utilization and Element Cycling Functions of Hydrothermarchaeota in Hydrothermal Sediment.</title>
        <authorList>
            <person name="Zhou Z."/>
            <person name="Liu Y."/>
            <person name="Xu W."/>
            <person name="Pan J."/>
            <person name="Luo Z.H."/>
            <person name="Li M."/>
        </authorList>
    </citation>
    <scope>NUCLEOTIDE SEQUENCE [LARGE SCALE GENOMIC DNA]</scope>
    <source>
        <strain evidence="3">HyVt-501</strain>
    </source>
</reference>
<dbReference type="SUPFAM" id="SSF55073">
    <property type="entry name" value="Nucleotide cyclase"/>
    <property type="match status" value="1"/>
</dbReference>
<dbReference type="PANTHER" id="PTHR45138">
    <property type="entry name" value="REGULATORY COMPONENTS OF SENSORY TRANSDUCTION SYSTEM"/>
    <property type="match status" value="1"/>
</dbReference>